<reference evidence="1 2" key="1">
    <citation type="submission" date="2020-10" db="EMBL/GenBank/DDBJ databases">
        <title>Complete genome sequence of Paludibaculum fermentans P105T, a facultatively anaerobic acidobacterium capable of dissimilatory Fe(III) reduction.</title>
        <authorList>
            <person name="Dedysh S.N."/>
            <person name="Beletsky A.V."/>
            <person name="Kulichevskaya I.S."/>
            <person name="Mardanov A.V."/>
            <person name="Ravin N.V."/>
        </authorList>
    </citation>
    <scope>NUCLEOTIDE SEQUENCE [LARGE SCALE GENOMIC DNA]</scope>
    <source>
        <strain evidence="1 2">P105</strain>
    </source>
</reference>
<dbReference type="EMBL" id="CP063849">
    <property type="protein sequence ID" value="QOY90572.1"/>
    <property type="molecule type" value="Genomic_DNA"/>
</dbReference>
<accession>A0A7S7NVG9</accession>
<gene>
    <name evidence="1" type="ORF">IRI77_11680</name>
</gene>
<dbReference type="InterPro" id="IPR036515">
    <property type="entry name" value="Transposase_17_sf"/>
</dbReference>
<evidence type="ECO:0000313" key="1">
    <source>
        <dbReference type="EMBL" id="QOY90572.1"/>
    </source>
</evidence>
<dbReference type="Gene3D" id="3.30.70.1290">
    <property type="entry name" value="Transposase IS200-like"/>
    <property type="match status" value="1"/>
</dbReference>
<proteinExistence type="predicted"/>
<organism evidence="1 2">
    <name type="scientific">Paludibaculum fermentans</name>
    <dbReference type="NCBI Taxonomy" id="1473598"/>
    <lineage>
        <taxon>Bacteria</taxon>
        <taxon>Pseudomonadati</taxon>
        <taxon>Acidobacteriota</taxon>
        <taxon>Terriglobia</taxon>
        <taxon>Bryobacterales</taxon>
        <taxon>Bryobacteraceae</taxon>
        <taxon>Paludibaculum</taxon>
    </lineage>
</organism>
<dbReference type="GO" id="GO:0003677">
    <property type="term" value="F:DNA binding"/>
    <property type="evidence" value="ECO:0007669"/>
    <property type="project" value="InterPro"/>
</dbReference>
<dbReference type="GO" id="GO:0006313">
    <property type="term" value="P:DNA transposition"/>
    <property type="evidence" value="ECO:0007669"/>
    <property type="project" value="InterPro"/>
</dbReference>
<evidence type="ECO:0000313" key="2">
    <source>
        <dbReference type="Proteomes" id="UP000593892"/>
    </source>
</evidence>
<protein>
    <submittedName>
        <fullName evidence="1">Transposase</fullName>
    </submittedName>
</protein>
<sequence>MRWRQRQAKSRPFLLEKPHRELILETIRKTSAATNYELLAAHIRTTHLHIILDTPSTPEQSMGDLKLACTMALKAANLADAEDRIWADYGHIRPLRSPYALTQAINYILNGQGAPMDIYRDEPLTPPTQYNC</sequence>
<dbReference type="GO" id="GO:0004803">
    <property type="term" value="F:transposase activity"/>
    <property type="evidence" value="ECO:0007669"/>
    <property type="project" value="InterPro"/>
</dbReference>
<dbReference type="SUPFAM" id="SSF143422">
    <property type="entry name" value="Transposase IS200-like"/>
    <property type="match status" value="1"/>
</dbReference>
<keyword evidence="2" id="KW-1185">Reference proteome</keyword>
<name>A0A7S7NVG9_PALFE</name>
<dbReference type="AlphaFoldDB" id="A0A7S7NVG9"/>
<dbReference type="Proteomes" id="UP000593892">
    <property type="component" value="Chromosome"/>
</dbReference>
<dbReference type="RefSeq" id="WP_194452232.1">
    <property type="nucleotide sequence ID" value="NZ_CP063849.1"/>
</dbReference>
<dbReference type="KEGG" id="pfer:IRI77_11680"/>